<dbReference type="Proteomes" id="UP001306508">
    <property type="component" value="Unassembled WGS sequence"/>
</dbReference>
<keyword evidence="2" id="KW-1185">Reference proteome</keyword>
<comment type="caution">
    <text evidence="1">The sequence shown here is derived from an EMBL/GenBank/DDBJ whole genome shotgun (WGS) entry which is preliminary data.</text>
</comment>
<sequence length="320" mass="38866">MIVQCRNVMTSELRRSLYAQCLNRDFDLLLPRLRQIPTEDMDYNLIQLVLRQSCKWDHMECINFIWYKYVRRNNSMLIEPNVLCEIGQIALSEGKSFIVRDLYTYYTHYYGKRWRTVNPREFTYWEYELLRIKTEMFAKTIINKDFSEKWKVFLKDMDNYLPTYCKFSFRDFPELINSYREHYYQNNKDQNVDKNSKDNSNEILMSKYLFQDKDINVKNETTLPLLLNIILLQNNIHLDKRINLFKTFYNIHPKLSAEESILILVHECDAYRVYELLDHLLTNNQDILYNLPLYLSQRIQDKLKGTTLKHKLSKYISIKK</sequence>
<protein>
    <submittedName>
        <fullName evidence="1">Uncharacterized protein</fullName>
    </submittedName>
</protein>
<dbReference type="GO" id="GO:0005743">
    <property type="term" value="C:mitochondrial inner membrane"/>
    <property type="evidence" value="ECO:0007669"/>
    <property type="project" value="InterPro"/>
</dbReference>
<gene>
    <name evidence="1" type="ORF">RI543_001308</name>
</gene>
<dbReference type="GO" id="GO:0003743">
    <property type="term" value="F:translation initiation factor activity"/>
    <property type="evidence" value="ECO:0007669"/>
    <property type="project" value="InterPro"/>
</dbReference>
<dbReference type="InterPro" id="IPR008732">
    <property type="entry name" value="Pet122"/>
</dbReference>
<evidence type="ECO:0000313" key="2">
    <source>
        <dbReference type="Proteomes" id="UP001306508"/>
    </source>
</evidence>
<reference evidence="2" key="1">
    <citation type="submission" date="2023-07" db="EMBL/GenBank/DDBJ databases">
        <title>A draft genome of Kazachstania heterogenica Y-27499.</title>
        <authorList>
            <person name="Donic C."/>
            <person name="Kralova J.S."/>
            <person name="Fidel L."/>
            <person name="Ben-Dor S."/>
            <person name="Jung S."/>
        </authorList>
    </citation>
    <scope>NUCLEOTIDE SEQUENCE [LARGE SCALE GENOMIC DNA]</scope>
    <source>
        <strain evidence="2">Y27499</strain>
    </source>
</reference>
<dbReference type="AlphaFoldDB" id="A0AAN7ZYJ6"/>
<dbReference type="EMBL" id="JAWIZZ010000037">
    <property type="protein sequence ID" value="KAK5781261.1"/>
    <property type="molecule type" value="Genomic_DNA"/>
</dbReference>
<organism evidence="1 2">
    <name type="scientific">Arxiozyma heterogenica</name>
    <dbReference type="NCBI Taxonomy" id="278026"/>
    <lineage>
        <taxon>Eukaryota</taxon>
        <taxon>Fungi</taxon>
        <taxon>Dikarya</taxon>
        <taxon>Ascomycota</taxon>
        <taxon>Saccharomycotina</taxon>
        <taxon>Saccharomycetes</taxon>
        <taxon>Saccharomycetales</taxon>
        <taxon>Saccharomycetaceae</taxon>
        <taxon>Arxiozyma</taxon>
    </lineage>
</organism>
<dbReference type="Pfam" id="PF05476">
    <property type="entry name" value="PET122"/>
    <property type="match status" value="1"/>
</dbReference>
<accession>A0AAN7ZYJ6</accession>
<dbReference type="GO" id="GO:0070131">
    <property type="term" value="P:positive regulation of mitochondrial translation"/>
    <property type="evidence" value="ECO:0007669"/>
    <property type="project" value="InterPro"/>
</dbReference>
<name>A0AAN7ZYJ6_9SACH</name>
<proteinExistence type="predicted"/>
<evidence type="ECO:0000313" key="1">
    <source>
        <dbReference type="EMBL" id="KAK5781261.1"/>
    </source>
</evidence>